<evidence type="ECO:0000256" key="1">
    <source>
        <dbReference type="SAM" id="Phobius"/>
    </source>
</evidence>
<protein>
    <recommendedName>
        <fullName evidence="2">YEATS-Like-Associating Three TM domain-containing protein</fullName>
    </recommendedName>
</protein>
<feature type="transmembrane region" description="Helical" evidence="1">
    <location>
        <begin position="12"/>
        <end position="37"/>
    </location>
</feature>
<keyword evidence="1" id="KW-0812">Transmembrane</keyword>
<gene>
    <name evidence="3" type="ORF">HHU12_23885</name>
</gene>
<keyword evidence="4" id="KW-1185">Reference proteome</keyword>
<accession>A0A7X9RYJ0</accession>
<sequence>MHSQTPALQQFFFGSGLFYTILILVIVGLIGGVINYFHEFPSQEDKQQTLLQCLFLGVGASLMIPLFLKFTSFNFVPETATTEEFLELIGLCLIASIFARRFITSIGDKVLMEQLKNKINSIEEGVEEIVTEGYEEKSNEFKKEDLIEITGNELMILEAMKNKLPQKRRKVEGIIQDTDLCEEDVKNSLNTLKENAYVDHLIVNSMERWEITKKGRSYFHFY</sequence>
<keyword evidence="1" id="KW-1133">Transmembrane helix</keyword>
<feature type="domain" description="YEATS-Like-Associating Three TM" evidence="2">
    <location>
        <begin position="17"/>
        <end position="118"/>
    </location>
</feature>
<dbReference type="RefSeq" id="WP_169659254.1">
    <property type="nucleotide sequence ID" value="NZ_JABANE010000083.1"/>
</dbReference>
<dbReference type="AlphaFoldDB" id="A0A7X9RYJ0"/>
<feature type="transmembrane region" description="Helical" evidence="1">
    <location>
        <begin position="49"/>
        <end position="68"/>
    </location>
</feature>
<name>A0A7X9RYJ0_9BACT</name>
<reference evidence="3 4" key="1">
    <citation type="submission" date="2020-04" db="EMBL/GenBank/DDBJ databases">
        <title>Flammeovirga sp. SR4, a novel species isolated from seawater.</title>
        <authorList>
            <person name="Wang X."/>
        </authorList>
    </citation>
    <scope>NUCLEOTIDE SEQUENCE [LARGE SCALE GENOMIC DNA]</scope>
    <source>
        <strain evidence="3 4">ATCC 23126</strain>
    </source>
</reference>
<evidence type="ECO:0000313" key="3">
    <source>
        <dbReference type="EMBL" id="NME71030.1"/>
    </source>
</evidence>
<keyword evidence="1" id="KW-0472">Membrane</keyword>
<dbReference type="EMBL" id="JABANE010000083">
    <property type="protein sequence ID" value="NME71030.1"/>
    <property type="molecule type" value="Genomic_DNA"/>
</dbReference>
<proteinExistence type="predicted"/>
<dbReference type="Pfam" id="PF20303">
    <property type="entry name" value="YLATT"/>
    <property type="match status" value="1"/>
</dbReference>
<evidence type="ECO:0000259" key="2">
    <source>
        <dbReference type="Pfam" id="PF20303"/>
    </source>
</evidence>
<comment type="caution">
    <text evidence="3">The sequence shown here is derived from an EMBL/GenBank/DDBJ whole genome shotgun (WGS) entry which is preliminary data.</text>
</comment>
<evidence type="ECO:0000313" key="4">
    <source>
        <dbReference type="Proteomes" id="UP000576082"/>
    </source>
</evidence>
<dbReference type="InterPro" id="IPR046890">
    <property type="entry name" value="YLATT"/>
</dbReference>
<dbReference type="Proteomes" id="UP000576082">
    <property type="component" value="Unassembled WGS sequence"/>
</dbReference>
<organism evidence="3 4">
    <name type="scientific">Flammeovirga aprica JL-4</name>
    <dbReference type="NCBI Taxonomy" id="694437"/>
    <lineage>
        <taxon>Bacteria</taxon>
        <taxon>Pseudomonadati</taxon>
        <taxon>Bacteroidota</taxon>
        <taxon>Cytophagia</taxon>
        <taxon>Cytophagales</taxon>
        <taxon>Flammeovirgaceae</taxon>
        <taxon>Flammeovirga</taxon>
    </lineage>
</organism>